<dbReference type="Proteomes" id="UP001183582">
    <property type="component" value="Unassembled WGS sequence"/>
</dbReference>
<dbReference type="AlphaFoldDB" id="A0AAJ2HPC8"/>
<evidence type="ECO:0000256" key="1">
    <source>
        <dbReference type="SAM" id="Phobius"/>
    </source>
</evidence>
<feature type="transmembrane region" description="Helical" evidence="1">
    <location>
        <begin position="123"/>
        <end position="143"/>
    </location>
</feature>
<sequence>MDDARRRSRSRLPDRESEPATYSAYLRERIYASFTGLAIVLVVSGSDHPEPEHAFLALLLGVVGITVAGFVSEVISTMLTEQTAPHRAEWRHMLRVAGGGFATVVTPAVLLALAWIGVLDLGFALDLAAFGYIATLAVIGWLAVRRSRLTVPARLGVFALLLGLGLLVIALQTLAKSV</sequence>
<evidence type="ECO:0000313" key="2">
    <source>
        <dbReference type="EMBL" id="MDS0246878.1"/>
    </source>
</evidence>
<gene>
    <name evidence="2" type="ORF">KZC50_14870</name>
</gene>
<organism evidence="2 3">
    <name type="scientific">Microbacterium aurantiacum</name>
    <dbReference type="NCBI Taxonomy" id="162393"/>
    <lineage>
        <taxon>Bacteria</taxon>
        <taxon>Bacillati</taxon>
        <taxon>Actinomycetota</taxon>
        <taxon>Actinomycetes</taxon>
        <taxon>Micrococcales</taxon>
        <taxon>Microbacteriaceae</taxon>
        <taxon>Microbacterium</taxon>
    </lineage>
</organism>
<dbReference type="GeneID" id="301459542"/>
<dbReference type="RefSeq" id="WP_310892167.1">
    <property type="nucleotide sequence ID" value="NZ_BAAAGR010000005.1"/>
</dbReference>
<comment type="caution">
    <text evidence="2">The sequence shown here is derived from an EMBL/GenBank/DDBJ whole genome shotgun (WGS) entry which is preliminary data.</text>
</comment>
<feature type="transmembrane region" description="Helical" evidence="1">
    <location>
        <begin position="54"/>
        <end position="75"/>
    </location>
</feature>
<feature type="transmembrane region" description="Helical" evidence="1">
    <location>
        <begin position="30"/>
        <end position="48"/>
    </location>
</feature>
<accession>A0AAJ2HPC8</accession>
<reference evidence="2 3" key="1">
    <citation type="submission" date="2021-06" db="EMBL/GenBank/DDBJ databases">
        <title>Genome-based taxonomic framework of Microbacterium strains isolated from marine environment, the description of four new species and reclassification of four preexisting species.</title>
        <authorList>
            <person name="Lee S.D."/>
            <person name="Kim S.-M."/>
            <person name="Byeon Y.-S."/>
            <person name="Yang H.L."/>
            <person name="Kim I.S."/>
        </authorList>
    </citation>
    <scope>NUCLEOTIDE SEQUENCE [LARGE SCALE GENOMIC DNA]</scope>
    <source>
        <strain evidence="2 3">KACC 20514</strain>
    </source>
</reference>
<feature type="transmembrane region" description="Helical" evidence="1">
    <location>
        <begin position="96"/>
        <end position="117"/>
    </location>
</feature>
<dbReference type="EMBL" id="JAHWXH010000004">
    <property type="protein sequence ID" value="MDS0246878.1"/>
    <property type="molecule type" value="Genomic_DNA"/>
</dbReference>
<keyword evidence="1" id="KW-0812">Transmembrane</keyword>
<proteinExistence type="predicted"/>
<evidence type="ECO:0000313" key="3">
    <source>
        <dbReference type="Proteomes" id="UP001183582"/>
    </source>
</evidence>
<keyword evidence="1" id="KW-0472">Membrane</keyword>
<feature type="transmembrane region" description="Helical" evidence="1">
    <location>
        <begin position="155"/>
        <end position="175"/>
    </location>
</feature>
<protein>
    <submittedName>
        <fullName evidence="2">Uncharacterized protein</fullName>
    </submittedName>
</protein>
<keyword evidence="1" id="KW-1133">Transmembrane helix</keyword>
<name>A0AAJ2HPC8_9MICO</name>